<dbReference type="InterPro" id="IPR024983">
    <property type="entry name" value="CHAT_dom"/>
</dbReference>
<organism evidence="3 4">
    <name type="scientific">Streptomyces filipinensis</name>
    <dbReference type="NCBI Taxonomy" id="66887"/>
    <lineage>
        <taxon>Bacteria</taxon>
        <taxon>Bacillati</taxon>
        <taxon>Actinomycetota</taxon>
        <taxon>Actinomycetes</taxon>
        <taxon>Kitasatosporales</taxon>
        <taxon>Streptomycetaceae</taxon>
        <taxon>Streptomyces</taxon>
    </lineage>
</organism>
<feature type="compositionally biased region" description="Low complexity" evidence="1">
    <location>
        <begin position="231"/>
        <end position="290"/>
    </location>
</feature>
<proteinExistence type="predicted"/>
<comment type="caution">
    <text evidence="3">The sequence shown here is derived from an EMBL/GenBank/DDBJ whole genome shotgun (WGS) entry which is preliminary data.</text>
</comment>
<feature type="region of interest" description="Disordered" evidence="1">
    <location>
        <begin position="623"/>
        <end position="647"/>
    </location>
</feature>
<evidence type="ECO:0000259" key="2">
    <source>
        <dbReference type="Pfam" id="PF12770"/>
    </source>
</evidence>
<evidence type="ECO:0000313" key="4">
    <source>
        <dbReference type="Proteomes" id="UP000618795"/>
    </source>
</evidence>
<feature type="region of interest" description="Disordered" evidence="1">
    <location>
        <begin position="320"/>
        <end position="344"/>
    </location>
</feature>
<dbReference type="AlphaFoldDB" id="A0A918MEQ1"/>
<evidence type="ECO:0000256" key="1">
    <source>
        <dbReference type="SAM" id="MobiDB-lite"/>
    </source>
</evidence>
<evidence type="ECO:0000313" key="3">
    <source>
        <dbReference type="EMBL" id="GGV15335.1"/>
    </source>
</evidence>
<feature type="region of interest" description="Disordered" evidence="1">
    <location>
        <begin position="229"/>
        <end position="290"/>
    </location>
</feature>
<sequence length="1276" mass="131896">MPVSDEESGGVRGLRTWAVDAVVRAKRLIPGLTPDAVVPRGGVVPRRDYDASVAELGQLVRLLDHDPVLLGQVSVWQGAALAMRHLAWRAEPADGERAEALLRRARDRGSALGASVSEEDRRWAALFLLSLVSPLPPQPGLAGAAPDLSAFVEWVRRAGPAGMMSATAEIQALTAEVAELPLPPELLGHVRRMRDLYAAPTGTGLSDLLTSMMPAGPGADRIRETMDRVFGTPPTTTATGGSATGRATTGRATAREGTPARASDEGTAAGGAASKAAAGGSGAAGAATGEGATGRAVGRAAASAGTAAGGAAGEGVTARASAEGTAAGPVTGEGTTGRASAEGTAAGGAASGVAAGAGAVVGATPSRAAAAGDTAGGGGTGWAAVGGGAEAAPPPLPGLTLDDFRRLAAAMDAVHATTHGLDEALNSEDPHRALNGLLRRLRSVQDRPPPGPDAAPALEAVRALLLNISQGAGGTHQDRSAGRAHMEAVRGHLDGLAGSLPPGMEDVDPSVMGRALQLYSRIMDAREAEDVQTLHGLVDEAEALEREVPEGDPFRFTVVLSLGAAYGGLGIVTRDRELLLRAVSYAQTGMSAVRDSSLPFADELPLPYLPDLGLLRVALAADGTPPATAPEDLPPHVPPPPGASTEDLHTSALSLSMRYAVTHRRADLDALIAELERVRDGVREGRAPRIAAEALWRLAQAYRERGVLDDDVKDLRALEAAREALGALAADVLLQSGAEDGLLTARTGASRGVEAALWAASQGRLHEAVAALELGRALVLHAASTSAAVPELLDARGRHDLAAAWREAAGTARERGAAGGAGVPGELPSTLRRQALEALGYRQEGGLLRTPTLSELADGVAESGADALLYLVPCEAGDAGVIIAVGPDIGAGVCVRPLLSGAESGPLERYLDATEAREAALRDHRTDPAGEQAWEEALTALCDWAFQVLDPFLAGLEERLAAGHEGEGDRAGEEDRPLRIVLVPCGRLGIVPWHAARFPAGAPYDHLCRRAVISYAASGSQFLRTLRRAPRDPAAAPVLLADPSMDLTHAEVEVMALRDAFYRRARMCGEISQLPDAELAAHGTPDDVLAFLAGSTSMLHIASHGSAGLRPTVSALHLADELGDPSDLTVTRLLDRPESGGAATDAPLVVLSACQTDLSTRDHDEALTLTTAFVSAGARDVVGSRWMARDGVSALLMAVFHHYLNVAGHSPVDALRAAQLWMLDPRRENPGSLRGELLREMRRPGLERIALWAPFIHQGHPGRSHTDAAKTEGRTA</sequence>
<accession>A0A918MEQ1</accession>
<feature type="compositionally biased region" description="Low complexity" evidence="1">
    <location>
        <begin position="332"/>
        <end position="344"/>
    </location>
</feature>
<reference evidence="3" key="2">
    <citation type="submission" date="2020-09" db="EMBL/GenBank/DDBJ databases">
        <authorList>
            <person name="Sun Q."/>
            <person name="Ohkuma M."/>
        </authorList>
    </citation>
    <scope>NUCLEOTIDE SEQUENCE</scope>
    <source>
        <strain evidence="3">JCM 4369</strain>
    </source>
</reference>
<reference evidence="3" key="1">
    <citation type="journal article" date="2014" name="Int. J. Syst. Evol. Microbiol.">
        <title>Complete genome sequence of Corynebacterium casei LMG S-19264T (=DSM 44701T), isolated from a smear-ripened cheese.</title>
        <authorList>
            <consortium name="US DOE Joint Genome Institute (JGI-PGF)"/>
            <person name="Walter F."/>
            <person name="Albersmeier A."/>
            <person name="Kalinowski J."/>
            <person name="Ruckert C."/>
        </authorList>
    </citation>
    <scope>NUCLEOTIDE SEQUENCE</scope>
    <source>
        <strain evidence="3">JCM 4369</strain>
    </source>
</reference>
<keyword evidence="4" id="KW-1185">Reference proteome</keyword>
<name>A0A918MEQ1_9ACTN</name>
<protein>
    <recommendedName>
        <fullName evidence="2">CHAT domain-containing protein</fullName>
    </recommendedName>
</protein>
<dbReference type="Pfam" id="PF12770">
    <property type="entry name" value="CHAT"/>
    <property type="match status" value="1"/>
</dbReference>
<feature type="domain" description="CHAT" evidence="2">
    <location>
        <begin position="938"/>
        <end position="1259"/>
    </location>
</feature>
<gene>
    <name evidence="3" type="ORF">GCM10010260_63070</name>
</gene>
<dbReference type="Proteomes" id="UP000618795">
    <property type="component" value="Unassembled WGS sequence"/>
</dbReference>
<dbReference type="EMBL" id="BMTD01000017">
    <property type="protein sequence ID" value="GGV15335.1"/>
    <property type="molecule type" value="Genomic_DNA"/>
</dbReference>